<dbReference type="AlphaFoldDB" id="A0A165B6G3"/>
<protein>
    <recommendedName>
        <fullName evidence="1">Nidogen G2 beta-barrel domain-containing protein</fullName>
    </recommendedName>
</protein>
<dbReference type="PROSITE" id="PS50993">
    <property type="entry name" value="NIDOGEN_G2"/>
    <property type="match status" value="1"/>
</dbReference>
<gene>
    <name evidence="2" type="ORF">LAESUDRAFT_732366</name>
</gene>
<accession>A0A165B6G3</accession>
<feature type="domain" description="Nidogen G2 beta-barrel" evidence="1">
    <location>
        <begin position="21"/>
        <end position="72"/>
    </location>
</feature>
<keyword evidence="3" id="KW-1185">Reference proteome</keyword>
<dbReference type="InterPro" id="IPR006605">
    <property type="entry name" value="G2_nidogen/fibulin_G2F"/>
</dbReference>
<name>A0A165B6G3_9APHY</name>
<dbReference type="RefSeq" id="XP_040758090.1">
    <property type="nucleotide sequence ID" value="XM_040910227.1"/>
</dbReference>
<dbReference type="InParanoid" id="A0A165B6G3"/>
<evidence type="ECO:0000313" key="2">
    <source>
        <dbReference type="EMBL" id="KZT00350.1"/>
    </source>
</evidence>
<dbReference type="EMBL" id="KV427688">
    <property type="protein sequence ID" value="KZT00350.1"/>
    <property type="molecule type" value="Genomic_DNA"/>
</dbReference>
<evidence type="ECO:0000313" key="3">
    <source>
        <dbReference type="Proteomes" id="UP000076871"/>
    </source>
</evidence>
<evidence type="ECO:0000259" key="1">
    <source>
        <dbReference type="PROSITE" id="PS50993"/>
    </source>
</evidence>
<dbReference type="GeneID" id="63827256"/>
<organism evidence="2 3">
    <name type="scientific">Laetiporus sulphureus 93-53</name>
    <dbReference type="NCBI Taxonomy" id="1314785"/>
    <lineage>
        <taxon>Eukaryota</taxon>
        <taxon>Fungi</taxon>
        <taxon>Dikarya</taxon>
        <taxon>Basidiomycota</taxon>
        <taxon>Agaricomycotina</taxon>
        <taxon>Agaricomycetes</taxon>
        <taxon>Polyporales</taxon>
        <taxon>Laetiporus</taxon>
    </lineage>
</organism>
<sequence>MATFSTILKVHSPVNPASRGTKLRMTGFLRGVLNVYTFLHSDPLLSWYNLHSKLESKSERAISAIRNRGLPE</sequence>
<dbReference type="Proteomes" id="UP000076871">
    <property type="component" value="Unassembled WGS sequence"/>
</dbReference>
<reference evidence="2 3" key="1">
    <citation type="journal article" date="2016" name="Mol. Biol. Evol.">
        <title>Comparative Genomics of Early-Diverging Mushroom-Forming Fungi Provides Insights into the Origins of Lignocellulose Decay Capabilities.</title>
        <authorList>
            <person name="Nagy L.G."/>
            <person name="Riley R."/>
            <person name="Tritt A."/>
            <person name="Adam C."/>
            <person name="Daum C."/>
            <person name="Floudas D."/>
            <person name="Sun H."/>
            <person name="Yadav J.S."/>
            <person name="Pangilinan J."/>
            <person name="Larsson K.H."/>
            <person name="Matsuura K."/>
            <person name="Barry K."/>
            <person name="Labutti K."/>
            <person name="Kuo R."/>
            <person name="Ohm R.A."/>
            <person name="Bhattacharya S.S."/>
            <person name="Shirouzu T."/>
            <person name="Yoshinaga Y."/>
            <person name="Martin F.M."/>
            <person name="Grigoriev I.V."/>
            <person name="Hibbett D.S."/>
        </authorList>
    </citation>
    <scope>NUCLEOTIDE SEQUENCE [LARGE SCALE GENOMIC DNA]</scope>
    <source>
        <strain evidence="2 3">93-53</strain>
    </source>
</reference>
<proteinExistence type="predicted"/>